<dbReference type="Pfam" id="PF01522">
    <property type="entry name" value="Polysacc_deac_1"/>
    <property type="match status" value="1"/>
</dbReference>
<accession>A0A2H0LLU6</accession>
<organism evidence="2 3">
    <name type="scientific">Candidatus Abzuiibacterium crystallinum</name>
    <dbReference type="NCBI Taxonomy" id="1974748"/>
    <lineage>
        <taxon>Bacteria</taxon>
        <taxon>Pseudomonadati</taxon>
        <taxon>Candidatus Omnitrophota</taxon>
        <taxon>Candidatus Abzuiibacterium</taxon>
    </lineage>
</organism>
<evidence type="ECO:0000259" key="1">
    <source>
        <dbReference type="Pfam" id="PF01522"/>
    </source>
</evidence>
<dbReference type="Proteomes" id="UP000230859">
    <property type="component" value="Unassembled WGS sequence"/>
</dbReference>
<dbReference type="InterPro" id="IPR002509">
    <property type="entry name" value="NODB_dom"/>
</dbReference>
<dbReference type="AlphaFoldDB" id="A0A2H0LLU6"/>
<dbReference type="GO" id="GO:0005975">
    <property type="term" value="P:carbohydrate metabolic process"/>
    <property type="evidence" value="ECO:0007669"/>
    <property type="project" value="InterPro"/>
</dbReference>
<dbReference type="EMBL" id="PCVY01000068">
    <property type="protein sequence ID" value="PIQ85369.1"/>
    <property type="molecule type" value="Genomic_DNA"/>
</dbReference>
<dbReference type="InterPro" id="IPR011330">
    <property type="entry name" value="Glyco_hydro/deAcase_b/a-brl"/>
</dbReference>
<protein>
    <recommendedName>
        <fullName evidence="1">NodB homology domain-containing protein</fullName>
    </recommendedName>
</protein>
<evidence type="ECO:0000313" key="3">
    <source>
        <dbReference type="Proteomes" id="UP000230859"/>
    </source>
</evidence>
<dbReference type="GO" id="GO:0016810">
    <property type="term" value="F:hydrolase activity, acting on carbon-nitrogen (but not peptide) bonds"/>
    <property type="evidence" value="ECO:0007669"/>
    <property type="project" value="InterPro"/>
</dbReference>
<dbReference type="SUPFAM" id="SSF88713">
    <property type="entry name" value="Glycoside hydrolase/deacetylase"/>
    <property type="match status" value="1"/>
</dbReference>
<sequence>MSVKQIAFRMDDVGAASKQHEVYGKTRVQLGNWRIPFPGNFLWVKYLKPFRQWGPYAELSVDQWGKLLALCERIQLKLTIGITAGWVEKNGSVTAFPTRYPEQAKMIKTGLKMGCFEVANHGYTHCVLNNCDFRPKYFSSNRQWHREFWEWVPLEVQRSHIEMAQTILQDYFEDEVVTFIPPGNVFTNETLKAASEYGLKYVSCQRLKSDTDTTLIPIPDQNVFAFHDKEVQELGIQWLEDQCQQRQPCEFVFIKQIGKDISSTALS</sequence>
<gene>
    <name evidence="2" type="ORF">COV74_09220</name>
</gene>
<dbReference type="CDD" id="cd10585">
    <property type="entry name" value="CE4_SF"/>
    <property type="match status" value="1"/>
</dbReference>
<name>A0A2H0LLU6_9BACT</name>
<comment type="caution">
    <text evidence="2">The sequence shown here is derived from an EMBL/GenBank/DDBJ whole genome shotgun (WGS) entry which is preliminary data.</text>
</comment>
<proteinExistence type="predicted"/>
<evidence type="ECO:0000313" key="2">
    <source>
        <dbReference type="EMBL" id="PIQ85369.1"/>
    </source>
</evidence>
<reference evidence="2 3" key="1">
    <citation type="submission" date="2017-09" db="EMBL/GenBank/DDBJ databases">
        <title>Depth-based differentiation of microbial function through sediment-hosted aquifers and enrichment of novel symbionts in the deep terrestrial subsurface.</title>
        <authorList>
            <person name="Probst A.J."/>
            <person name="Ladd B."/>
            <person name="Jarett J.K."/>
            <person name="Geller-Mcgrath D.E."/>
            <person name="Sieber C.M."/>
            <person name="Emerson J.B."/>
            <person name="Anantharaman K."/>
            <person name="Thomas B.C."/>
            <person name="Malmstrom R."/>
            <person name="Stieglmeier M."/>
            <person name="Klingl A."/>
            <person name="Woyke T."/>
            <person name="Ryan C.M."/>
            <person name="Banfield J.F."/>
        </authorList>
    </citation>
    <scope>NUCLEOTIDE SEQUENCE [LARGE SCALE GENOMIC DNA]</scope>
    <source>
        <strain evidence="2">CG11_big_fil_rev_8_21_14_0_20_45_26</strain>
    </source>
</reference>
<dbReference type="Gene3D" id="3.20.20.370">
    <property type="entry name" value="Glycoside hydrolase/deacetylase"/>
    <property type="match status" value="1"/>
</dbReference>
<feature type="domain" description="NodB homology" evidence="1">
    <location>
        <begin position="64"/>
        <end position="202"/>
    </location>
</feature>